<comment type="caution">
    <text evidence="2">The sequence shown here is derived from an EMBL/GenBank/DDBJ whole genome shotgun (WGS) entry which is preliminary data.</text>
</comment>
<reference evidence="2 3" key="1">
    <citation type="submission" date="2016-03" db="EMBL/GenBank/DDBJ databases">
        <title>Whole genome sequencing of Grifola frondosa 9006-11.</title>
        <authorList>
            <person name="Min B."/>
            <person name="Park H."/>
            <person name="Kim J.-G."/>
            <person name="Cho H."/>
            <person name="Oh Y.-L."/>
            <person name="Kong W.-S."/>
            <person name="Choi I.-G."/>
        </authorList>
    </citation>
    <scope>NUCLEOTIDE SEQUENCE [LARGE SCALE GENOMIC DNA]</scope>
    <source>
        <strain evidence="2 3">9006-11</strain>
    </source>
</reference>
<keyword evidence="1" id="KW-0812">Transmembrane</keyword>
<feature type="transmembrane region" description="Helical" evidence="1">
    <location>
        <begin position="36"/>
        <end position="59"/>
    </location>
</feature>
<dbReference type="STRING" id="5627.A0A1C7MBW8"/>
<keyword evidence="3" id="KW-1185">Reference proteome</keyword>
<feature type="transmembrane region" description="Helical" evidence="1">
    <location>
        <begin position="110"/>
        <end position="131"/>
    </location>
</feature>
<evidence type="ECO:0000256" key="1">
    <source>
        <dbReference type="SAM" id="Phobius"/>
    </source>
</evidence>
<proteinExistence type="predicted"/>
<accession>A0A1C7MBW8</accession>
<sequence length="279" mass="30420">MAADAKFTQLAFVDNRNFPGGPNAYENNMYSIPVDAMGNTAFAVASWCSDALMLWRYLVIYRDSRLPLWAIALIPCLGYCASFSLSVLWLKQVSTPSTSPFQTTGTAVNFTLPCLSLIIALNVSITILIVLRLMYHRHKLSKLLGPAHGCHYVGIATILVESAALFSAFALLFLIPFIIGNPVANTFLQALGEIEIVAQLLIVFHVAQGKGWSTATANTIMGKESRSDSIGMSKIQAIHFTTGSGSTQVPSTLDICVTESETKDLETKMFVRKEIDCQV</sequence>
<evidence type="ECO:0000313" key="3">
    <source>
        <dbReference type="Proteomes" id="UP000092993"/>
    </source>
</evidence>
<gene>
    <name evidence="2" type="ORF">A0H81_05756</name>
</gene>
<protein>
    <submittedName>
        <fullName evidence="2">Uncharacterized protein</fullName>
    </submittedName>
</protein>
<keyword evidence="1" id="KW-0472">Membrane</keyword>
<dbReference type="EMBL" id="LUGG01000005">
    <property type="protein sequence ID" value="OBZ74390.1"/>
    <property type="molecule type" value="Genomic_DNA"/>
</dbReference>
<dbReference type="Proteomes" id="UP000092993">
    <property type="component" value="Unassembled WGS sequence"/>
</dbReference>
<name>A0A1C7MBW8_GRIFR</name>
<dbReference type="AlphaFoldDB" id="A0A1C7MBW8"/>
<feature type="transmembrane region" description="Helical" evidence="1">
    <location>
        <begin position="152"/>
        <end position="179"/>
    </location>
</feature>
<organism evidence="2 3">
    <name type="scientific">Grifola frondosa</name>
    <name type="common">Maitake</name>
    <name type="synonym">Polyporus frondosus</name>
    <dbReference type="NCBI Taxonomy" id="5627"/>
    <lineage>
        <taxon>Eukaryota</taxon>
        <taxon>Fungi</taxon>
        <taxon>Dikarya</taxon>
        <taxon>Basidiomycota</taxon>
        <taxon>Agaricomycotina</taxon>
        <taxon>Agaricomycetes</taxon>
        <taxon>Polyporales</taxon>
        <taxon>Grifolaceae</taxon>
        <taxon>Grifola</taxon>
    </lineage>
</organism>
<dbReference type="OrthoDB" id="2641762at2759"/>
<dbReference type="OMA" id="ISKIMMT"/>
<keyword evidence="1" id="KW-1133">Transmembrane helix</keyword>
<evidence type="ECO:0000313" key="2">
    <source>
        <dbReference type="EMBL" id="OBZ74390.1"/>
    </source>
</evidence>
<feature type="transmembrane region" description="Helical" evidence="1">
    <location>
        <begin position="66"/>
        <end position="90"/>
    </location>
</feature>